<organism evidence="2 3">
    <name type="scientific">Priestia endophytica DSM 13796</name>
    <dbReference type="NCBI Taxonomy" id="1121089"/>
    <lineage>
        <taxon>Bacteria</taxon>
        <taxon>Bacillati</taxon>
        <taxon>Bacillota</taxon>
        <taxon>Bacilli</taxon>
        <taxon>Bacillales</taxon>
        <taxon>Bacillaceae</taxon>
        <taxon>Priestia</taxon>
    </lineage>
</organism>
<dbReference type="GeneID" id="93710582"/>
<comment type="caution">
    <text evidence="2">The sequence shown here is derived from an EMBL/GenBank/DDBJ whole genome shotgun (WGS) entry which is preliminary data.</text>
</comment>
<protein>
    <submittedName>
        <fullName evidence="2">Gluconate 2-dehydrogenase gamma chain</fullName>
    </submittedName>
</protein>
<name>A0A1I5ZCB8_9BACI</name>
<dbReference type="RefSeq" id="WP_061804387.1">
    <property type="nucleotide sequence ID" value="NZ_FOXX01000004.1"/>
</dbReference>
<keyword evidence="3" id="KW-1185">Reference proteome</keyword>
<evidence type="ECO:0000313" key="3">
    <source>
        <dbReference type="Proteomes" id="UP000182762"/>
    </source>
</evidence>
<dbReference type="EMBL" id="FOXX01000004">
    <property type="protein sequence ID" value="SFQ54094.1"/>
    <property type="molecule type" value="Genomic_DNA"/>
</dbReference>
<dbReference type="Pfam" id="PF13618">
    <property type="entry name" value="Gluconate_2-dh3"/>
    <property type="match status" value="1"/>
</dbReference>
<dbReference type="PROSITE" id="PS51318">
    <property type="entry name" value="TAT"/>
    <property type="match status" value="1"/>
</dbReference>
<accession>A0A1I5ZCB8</accession>
<evidence type="ECO:0000256" key="1">
    <source>
        <dbReference type="SAM" id="MobiDB-lite"/>
    </source>
</evidence>
<gene>
    <name evidence="2" type="ORF">SAMN02745910_01898</name>
</gene>
<dbReference type="Proteomes" id="UP000182762">
    <property type="component" value="Unassembled WGS sequence"/>
</dbReference>
<dbReference type="InterPro" id="IPR027056">
    <property type="entry name" value="Gluconate_2DH_su3"/>
</dbReference>
<proteinExistence type="predicted"/>
<dbReference type="InterPro" id="IPR006311">
    <property type="entry name" value="TAT_signal"/>
</dbReference>
<feature type="region of interest" description="Disordered" evidence="1">
    <location>
        <begin position="34"/>
        <end position="53"/>
    </location>
</feature>
<sequence>MTNEKDTINHSRRRFIKKSGLVVGGTLLGTFIGTSVQGNKQQSPPPPTSEKKNYNRALKFFTRREDFDTLSAATERIFPEDENGPGAIQLGVPYFIDHELASGYGHNDREYMKGPFFLGSEFQGYQSPLKRRDLFLKGLRKIEEVSKNDYNASFVDLKDEQQDELLTKFEEDKVEIKGVKASFFFNTLISATFSGAYADPLYGGNADMKGWNMKEFPGAQMSYLNEIEEEKFIKKGPIALNDHM</sequence>
<reference evidence="2 3" key="1">
    <citation type="submission" date="2016-10" db="EMBL/GenBank/DDBJ databases">
        <authorList>
            <person name="Varghese N."/>
            <person name="Submissions S."/>
        </authorList>
    </citation>
    <scope>NUCLEOTIDE SEQUENCE [LARGE SCALE GENOMIC DNA]</scope>
    <source>
        <strain evidence="2 3">DSM 13796</strain>
    </source>
</reference>
<evidence type="ECO:0000313" key="2">
    <source>
        <dbReference type="EMBL" id="SFQ54094.1"/>
    </source>
</evidence>